<accession>A0ABR3JM60</accession>
<dbReference type="EMBL" id="JASNQZ010000006">
    <property type="protein sequence ID" value="KAL0956832.1"/>
    <property type="molecule type" value="Genomic_DNA"/>
</dbReference>
<organism evidence="1 2">
    <name type="scientific">Hohenbuehelia grisea</name>
    <dbReference type="NCBI Taxonomy" id="104357"/>
    <lineage>
        <taxon>Eukaryota</taxon>
        <taxon>Fungi</taxon>
        <taxon>Dikarya</taxon>
        <taxon>Basidiomycota</taxon>
        <taxon>Agaricomycotina</taxon>
        <taxon>Agaricomycetes</taxon>
        <taxon>Agaricomycetidae</taxon>
        <taxon>Agaricales</taxon>
        <taxon>Pleurotineae</taxon>
        <taxon>Pleurotaceae</taxon>
        <taxon>Hohenbuehelia</taxon>
    </lineage>
</organism>
<dbReference type="Proteomes" id="UP001556367">
    <property type="component" value="Unassembled WGS sequence"/>
</dbReference>
<reference evidence="2" key="1">
    <citation type="submission" date="2024-06" db="EMBL/GenBank/DDBJ databases">
        <title>Multi-omics analyses provide insights into the biosynthesis of the anticancer antibiotic pleurotin in Hohenbuehelia grisea.</title>
        <authorList>
            <person name="Weaver J.A."/>
            <person name="Alberti F."/>
        </authorList>
    </citation>
    <scope>NUCLEOTIDE SEQUENCE [LARGE SCALE GENOMIC DNA]</scope>
    <source>
        <strain evidence="2">T-177</strain>
    </source>
</reference>
<proteinExistence type="predicted"/>
<name>A0ABR3JM60_9AGAR</name>
<comment type="caution">
    <text evidence="1">The sequence shown here is derived from an EMBL/GenBank/DDBJ whole genome shotgun (WGS) entry which is preliminary data.</text>
</comment>
<gene>
    <name evidence="1" type="ORF">HGRIS_002943</name>
</gene>
<keyword evidence="2" id="KW-1185">Reference proteome</keyword>
<evidence type="ECO:0000313" key="1">
    <source>
        <dbReference type="EMBL" id="KAL0956832.1"/>
    </source>
</evidence>
<protein>
    <submittedName>
        <fullName evidence="1">Uncharacterized protein</fullName>
    </submittedName>
</protein>
<sequence length="66" mass="7724">MTNSIRSWRILSPWPSFGPCHQAKFDPATYQLASYDPGIEWIDSLHYVPPVPRRFSLSLKLYPWDS</sequence>
<evidence type="ECO:0000313" key="2">
    <source>
        <dbReference type="Proteomes" id="UP001556367"/>
    </source>
</evidence>